<dbReference type="RefSeq" id="WP_420809197.1">
    <property type="nucleotide sequence ID" value="NZ_JACBYZ010000001.1"/>
</dbReference>
<feature type="compositionally biased region" description="Low complexity" evidence="2">
    <location>
        <begin position="180"/>
        <end position="200"/>
    </location>
</feature>
<feature type="compositionally biased region" description="Polar residues" evidence="2">
    <location>
        <begin position="129"/>
        <end position="179"/>
    </location>
</feature>
<dbReference type="InterPro" id="IPR000253">
    <property type="entry name" value="FHA_dom"/>
</dbReference>
<dbReference type="InterPro" id="IPR008984">
    <property type="entry name" value="SMAD_FHA_dom_sf"/>
</dbReference>
<dbReference type="Gene3D" id="2.60.200.20">
    <property type="match status" value="1"/>
</dbReference>
<name>A0A261F7Z0_9BIFI</name>
<proteinExistence type="predicted"/>
<evidence type="ECO:0000259" key="4">
    <source>
        <dbReference type="PROSITE" id="PS50006"/>
    </source>
</evidence>
<dbReference type="SMART" id="SM00240">
    <property type="entry name" value="FHA"/>
    <property type="match status" value="1"/>
</dbReference>
<gene>
    <name evidence="5" type="ORF">AEAE_1058</name>
</gene>
<keyword evidence="6" id="KW-1185">Reference proteome</keyword>
<keyword evidence="3" id="KW-0472">Membrane</keyword>
<feature type="region of interest" description="Disordered" evidence="2">
    <location>
        <begin position="35"/>
        <end position="64"/>
    </location>
</feature>
<dbReference type="PANTHER" id="PTHR23308">
    <property type="entry name" value="NUCLEAR INHIBITOR OF PROTEIN PHOSPHATASE-1"/>
    <property type="match status" value="1"/>
</dbReference>
<dbReference type="Proteomes" id="UP000228976">
    <property type="component" value="Unassembled WGS sequence"/>
</dbReference>
<evidence type="ECO:0000313" key="6">
    <source>
        <dbReference type="Proteomes" id="UP000228976"/>
    </source>
</evidence>
<keyword evidence="3" id="KW-0812">Transmembrane</keyword>
<feature type="domain" description="FHA" evidence="4">
    <location>
        <begin position="308"/>
        <end position="359"/>
    </location>
</feature>
<keyword evidence="3" id="KW-1133">Transmembrane helix</keyword>
<protein>
    <submittedName>
        <fullName evidence="5">FHA domain-containing protein</fullName>
    </submittedName>
</protein>
<sequence length="381" mass="38858">MTELTFAILKYGFLIALWIFVWLAVRSLHRDVTEGLERKQRSRRRAVPVMPAQAPLRPTPASPLDAMNAAAAPVAGEPVAPVAGSSLASEPVAPMAGGGPLTPGTPEPLLGDSYSANPELSELSVGKSAAQQPSPLASQPGNEPVSQPGAQDYQSGESEPAATSQFPLTPSAGATSQTGATNPASASNPTANPSADPADSLDSPALHHAIPQPFGRTPMPPAPAPASASNEAGTGSPTTPSPAAGSPASAQAAASGAAGDINSLAHLVSATTTKETARSAMPSQAATMLVIIDGPHAGATFPLDQGNITLGRSTHNTIVLDDEYVSGHHARVCQDPQSGQWVVEDLGSTNGTYINESRMPGRAVLRPRVPVRIGATTFELR</sequence>
<feature type="transmembrane region" description="Helical" evidence="3">
    <location>
        <begin position="6"/>
        <end position="25"/>
    </location>
</feature>
<evidence type="ECO:0000256" key="2">
    <source>
        <dbReference type="SAM" id="MobiDB-lite"/>
    </source>
</evidence>
<organism evidence="5 6">
    <name type="scientific">Aeriscardovia aeriphila</name>
    <dbReference type="NCBI Taxonomy" id="218139"/>
    <lineage>
        <taxon>Bacteria</taxon>
        <taxon>Bacillati</taxon>
        <taxon>Actinomycetota</taxon>
        <taxon>Actinomycetes</taxon>
        <taxon>Bifidobacteriales</taxon>
        <taxon>Bifidobacteriaceae</taxon>
        <taxon>Aeriscardovia</taxon>
    </lineage>
</organism>
<evidence type="ECO:0000313" key="5">
    <source>
        <dbReference type="EMBL" id="OZG55261.1"/>
    </source>
</evidence>
<dbReference type="SUPFAM" id="SSF49879">
    <property type="entry name" value="SMAD/FHA domain"/>
    <property type="match status" value="1"/>
</dbReference>
<dbReference type="PROSITE" id="PS50006">
    <property type="entry name" value="FHA_DOMAIN"/>
    <property type="match status" value="1"/>
</dbReference>
<reference evidence="5 6" key="1">
    <citation type="journal article" date="2017" name="BMC Genomics">
        <title>Comparative genomic and phylogenomic analyses of the Bifidobacteriaceae family.</title>
        <authorList>
            <person name="Lugli G.A."/>
            <person name="Milani C."/>
            <person name="Turroni F."/>
            <person name="Duranti S."/>
            <person name="Mancabelli L."/>
            <person name="Mangifesta M."/>
            <person name="Ferrario C."/>
            <person name="Modesto M."/>
            <person name="Mattarelli P."/>
            <person name="Jiri K."/>
            <person name="van Sinderen D."/>
            <person name="Ventura M."/>
        </authorList>
    </citation>
    <scope>NUCLEOTIDE SEQUENCE [LARGE SCALE GENOMIC DNA]</scope>
    <source>
        <strain evidence="5 6">LMG 21773</strain>
    </source>
</reference>
<comment type="caution">
    <text evidence="5">The sequence shown here is derived from an EMBL/GenBank/DDBJ whole genome shotgun (WGS) entry which is preliminary data.</text>
</comment>
<evidence type="ECO:0000256" key="3">
    <source>
        <dbReference type="SAM" id="Phobius"/>
    </source>
</evidence>
<dbReference type="InterPro" id="IPR050923">
    <property type="entry name" value="Cell_Proc_Reg/RNA_Proc"/>
</dbReference>
<dbReference type="Pfam" id="PF00498">
    <property type="entry name" value="FHA"/>
    <property type="match status" value="1"/>
</dbReference>
<accession>A0A261F7Z0</accession>
<feature type="compositionally biased region" description="Low complexity" evidence="2">
    <location>
        <begin position="102"/>
        <end position="111"/>
    </location>
</feature>
<dbReference type="EMBL" id="MWWU01000003">
    <property type="protein sequence ID" value="OZG55261.1"/>
    <property type="molecule type" value="Genomic_DNA"/>
</dbReference>
<feature type="compositionally biased region" description="Low complexity" evidence="2">
    <location>
        <begin position="225"/>
        <end position="254"/>
    </location>
</feature>
<keyword evidence="1" id="KW-0597">Phosphoprotein</keyword>
<dbReference type="AlphaFoldDB" id="A0A261F7Z0"/>
<evidence type="ECO:0000256" key="1">
    <source>
        <dbReference type="ARBA" id="ARBA00022553"/>
    </source>
</evidence>
<feature type="region of interest" description="Disordered" evidence="2">
    <location>
        <begin position="91"/>
        <end position="254"/>
    </location>
</feature>